<reference evidence="9" key="2">
    <citation type="submission" date="2023-06" db="EMBL/GenBank/DDBJ databases">
        <authorList>
            <person name="Zeman M."/>
            <person name="Kubasova T."/>
            <person name="Jahodarova E."/>
            <person name="Nykrynova M."/>
            <person name="Rychlik I."/>
        </authorList>
    </citation>
    <scope>NUCLEOTIDE SEQUENCE</scope>
    <source>
        <strain evidence="9">105_WCHN</strain>
    </source>
</reference>
<feature type="chain" id="PRO_5046272772" evidence="7">
    <location>
        <begin position="30"/>
        <end position="777"/>
    </location>
</feature>
<feature type="region of interest" description="Disordered" evidence="5">
    <location>
        <begin position="56"/>
        <end position="80"/>
    </location>
</feature>
<organism evidence="9 10">
    <name type="scientific">Limosilactobacillus panis</name>
    <dbReference type="NCBI Taxonomy" id="47493"/>
    <lineage>
        <taxon>Bacteria</taxon>
        <taxon>Bacillati</taxon>
        <taxon>Bacillota</taxon>
        <taxon>Bacilli</taxon>
        <taxon>Lactobacillales</taxon>
        <taxon>Lactobacillaceae</taxon>
        <taxon>Limosilactobacillus</taxon>
    </lineage>
</organism>
<evidence type="ECO:0000256" key="2">
    <source>
        <dbReference type="ARBA" id="ARBA00022525"/>
    </source>
</evidence>
<keyword evidence="6" id="KW-0472">Membrane</keyword>
<evidence type="ECO:0000256" key="4">
    <source>
        <dbReference type="ARBA" id="ARBA00023088"/>
    </source>
</evidence>
<dbReference type="InterPro" id="IPR019931">
    <property type="entry name" value="LPXTG_anchor"/>
</dbReference>
<keyword evidence="2" id="KW-0964">Secreted</keyword>
<reference evidence="9" key="1">
    <citation type="submission" date="2023-06" db="EMBL/GenBank/DDBJ databases">
        <title>Identification and characterization of horizontal gene transfer across gut microbiota members of farm animals based on homology search.</title>
        <authorList>
            <person name="Schwarzerova J."/>
            <person name="Nykrynova M."/>
            <person name="Jureckova K."/>
            <person name="Cejkova D."/>
            <person name="Rychlik I."/>
        </authorList>
    </citation>
    <scope>NUCLEOTIDE SEQUENCE</scope>
    <source>
        <strain evidence="9">105_WCHN</strain>
    </source>
</reference>
<protein>
    <submittedName>
        <fullName evidence="9">SEC10/PgrA surface exclusion domain-containing protein</fullName>
    </submittedName>
</protein>
<evidence type="ECO:0000256" key="6">
    <source>
        <dbReference type="SAM" id="Phobius"/>
    </source>
</evidence>
<dbReference type="PANTHER" id="PTHR23159:SF60">
    <property type="entry name" value="SPINDLE ASSEMBLY ABNORMAL PROTEIN 4"/>
    <property type="match status" value="1"/>
</dbReference>
<gene>
    <name evidence="9" type="ORF">QUW46_08970</name>
</gene>
<keyword evidence="6" id="KW-1133">Transmembrane helix</keyword>
<feature type="compositionally biased region" description="Low complexity" evidence="5">
    <location>
        <begin position="272"/>
        <end position="281"/>
    </location>
</feature>
<dbReference type="PANTHER" id="PTHR23159">
    <property type="entry name" value="CENTROSOMAL PROTEIN 2"/>
    <property type="match status" value="1"/>
</dbReference>
<evidence type="ECO:0000256" key="1">
    <source>
        <dbReference type="ARBA" id="ARBA00022512"/>
    </source>
</evidence>
<feature type="region of interest" description="Disordered" evidence="5">
    <location>
        <begin position="266"/>
        <end position="294"/>
    </location>
</feature>
<comment type="caution">
    <text evidence="9">The sequence shown here is derived from an EMBL/GenBank/DDBJ whole genome shotgun (WGS) entry which is preliminary data.</text>
</comment>
<dbReference type="EMBL" id="JAUDEO010000085">
    <property type="protein sequence ID" value="MDM8334685.1"/>
    <property type="molecule type" value="Genomic_DNA"/>
</dbReference>
<evidence type="ECO:0000256" key="3">
    <source>
        <dbReference type="ARBA" id="ARBA00022729"/>
    </source>
</evidence>
<keyword evidence="4" id="KW-0572">Peptidoglycan-anchor</keyword>
<evidence type="ECO:0000259" key="8">
    <source>
        <dbReference type="PROSITE" id="PS50847"/>
    </source>
</evidence>
<feature type="transmembrane region" description="Helical" evidence="6">
    <location>
        <begin position="754"/>
        <end position="771"/>
    </location>
</feature>
<name>A0ABT7VPL8_9LACO</name>
<dbReference type="NCBIfam" id="TIGR04320">
    <property type="entry name" value="Surf_Exclu_PgrA"/>
    <property type="match status" value="1"/>
</dbReference>
<feature type="region of interest" description="Disordered" evidence="5">
    <location>
        <begin position="541"/>
        <end position="560"/>
    </location>
</feature>
<dbReference type="PROSITE" id="PS50847">
    <property type="entry name" value="GRAM_POS_ANCHORING"/>
    <property type="match status" value="1"/>
</dbReference>
<feature type="signal peptide" evidence="7">
    <location>
        <begin position="1"/>
        <end position="29"/>
    </location>
</feature>
<sequence length="777" mass="83410">MSKTKKILTTTAAVAAATTGAMVATTVHADMTATSAQADQPAVSAQDQLNNLQAQHRQAENQLASANAQEMASATTDTNQQVAKLEDQLKDNQASQAAEDASKLAAGTKAINHQASEATAKENAAYADAVKSQEAANQQALAEATKNIYTPAQKQQLENAKTSQYKQDQAKLDQAHQTKLNSLKADHDQQATKLNDQIKAHQTAEQNVKDQAAAQASAKLDAQIKDANTTVADLNKAINNDNNAVEAAQDSLNQANSDVQIAQSNLDNAKKQSSQRSSQQSLPEIDVDTLGQSPEDVRNGAFVVNFMRWSDTDPVDQRKATFDANGQLTGQDAIEINTFAANVLNEIRQQIGTPLLHVSQKSIDLATTGAKLNSDQYPGVALGHDDNLLYQLENQFELNGITECAIDDGTYGDPSSYSIADLKNKIYEQLTDFINKDGDSNNGHRDFLLGVKHPDFTYFGMNFDPNGTNGARWYTAQMIDESQTDYPLAGQSTPAPDLTALTTALSQAQSRQSAAQNALDSAKSKLSYDQDLLTKAQAKLNDLNNQKNNQSDDSKTTDSPAVKALKKQLAELESSYAANVKDENDAYNKQKGDLDAKYQKELDPIKAYPENADQLKQEQAQKLAQLKKDHEAKLAQIKADAAQQIATLKQQLADPHNDGNQPIVDKINALKAALAAKQDQLNQKLADLKANDAAEYNVLRDQLLPKQAVASVVSGVNSSYLTAAGQVVSLATKSGHSASSEAAALPQTGNNSSIAAAILGAASIMFGFGLMKKRGQD</sequence>
<feature type="domain" description="Gram-positive cocci surface proteins LPxTG" evidence="8">
    <location>
        <begin position="745"/>
        <end position="777"/>
    </location>
</feature>
<dbReference type="RefSeq" id="WP_289561394.1">
    <property type="nucleotide sequence ID" value="NZ_JAUDEO010000085.1"/>
</dbReference>
<accession>A0ABT7VPL8</accession>
<keyword evidence="10" id="KW-1185">Reference proteome</keyword>
<evidence type="ECO:0000256" key="5">
    <source>
        <dbReference type="SAM" id="MobiDB-lite"/>
    </source>
</evidence>
<dbReference type="NCBIfam" id="TIGR01167">
    <property type="entry name" value="LPXTG_anchor"/>
    <property type="match status" value="1"/>
</dbReference>
<dbReference type="Proteomes" id="UP001529423">
    <property type="component" value="Unassembled WGS sequence"/>
</dbReference>
<evidence type="ECO:0000313" key="9">
    <source>
        <dbReference type="EMBL" id="MDM8334685.1"/>
    </source>
</evidence>
<proteinExistence type="predicted"/>
<keyword evidence="6" id="KW-0812">Transmembrane</keyword>
<keyword evidence="1" id="KW-0134">Cell wall</keyword>
<dbReference type="Pfam" id="PF00746">
    <property type="entry name" value="Gram_pos_anchor"/>
    <property type="match status" value="1"/>
</dbReference>
<keyword evidence="3 7" id="KW-0732">Signal</keyword>
<evidence type="ECO:0000256" key="7">
    <source>
        <dbReference type="SAM" id="SignalP"/>
    </source>
</evidence>
<dbReference type="InterPro" id="IPR027607">
    <property type="entry name" value="Surf_Exclu_SEC10/PgrA"/>
</dbReference>
<evidence type="ECO:0000313" key="10">
    <source>
        <dbReference type="Proteomes" id="UP001529423"/>
    </source>
</evidence>